<evidence type="ECO:0000313" key="2">
    <source>
        <dbReference type="Proteomes" id="UP000315700"/>
    </source>
</evidence>
<sequence length="687" mass="68268">MLGLFSSLLLSSRPIRARQSRAPVGTHASLAVCVQRLESRVLLSAVTWTGGAGTSNWSDGSNWSGGAVPGPGDDVSIFNTTVRNVAGTIRSLSVSNGTLEGGALILESGVTLSSGARLKDVALSGSAYTLTSYHGILDAASLSGHVTMASVNGSVHLFRVQNGLTLNGTAALSGGGIPGSGPAYSGFVFEGNQTLAGAGTIVFTNNYNNAVVAASGSALTIDSGITIRTNGPSTSGYVGWAHHGVSGGTDFSTTSFINFGTILADGGSILVRGNGSVNNSILGAVNGGELKFEGATTNNTTISAGPSCQVDVNGVITGGAITAADGAIISVSDGNTPYGGRLKNLTVSGGSYSLRSYRGLLDAVSISGNVSLAFANGSIHFRVQNGLTLNGTATLGGGGIPGGGPAYSGFVFEGNQTLGGTGTIVFANNFNNAVAAGAGSVLTIGSGITIRTGGASTLGYLGFVHHFISGGTDDTSTSIINQGTILADGGSILIRGNGSVNSGSLGAVNGGELKLQGALTNTSTISVGMNSKLDVNGVVEGGAMTGLDGAEIGVSAGTSYGGALKSVALEGSVYALRSFNGVLDAVTISGNATLSAINSTPFRVRNGLTLNGTATLIANSNYAGFVFEGSQALSGNGVIVFGGTSLRNVLVATENSTLTLGSMNSSPENSITVRWHAPRRPIRGGTP</sequence>
<dbReference type="Proteomes" id="UP000315700">
    <property type="component" value="Chromosome"/>
</dbReference>
<proteinExistence type="predicted"/>
<evidence type="ECO:0008006" key="3">
    <source>
        <dbReference type="Google" id="ProtNLM"/>
    </source>
</evidence>
<gene>
    <name evidence="1" type="ORF">Pan44_29150</name>
</gene>
<accession>A0A517SFH1</accession>
<organism evidence="1 2">
    <name type="scientific">Caulifigura coniformis</name>
    <dbReference type="NCBI Taxonomy" id="2527983"/>
    <lineage>
        <taxon>Bacteria</taxon>
        <taxon>Pseudomonadati</taxon>
        <taxon>Planctomycetota</taxon>
        <taxon>Planctomycetia</taxon>
        <taxon>Planctomycetales</taxon>
        <taxon>Planctomycetaceae</taxon>
        <taxon>Caulifigura</taxon>
    </lineage>
</organism>
<keyword evidence="2" id="KW-1185">Reference proteome</keyword>
<dbReference type="InParanoid" id="A0A517SFH1"/>
<protein>
    <recommendedName>
        <fullName evidence="3">Autotransporter-associated beta strand repeat protein</fullName>
    </recommendedName>
</protein>
<dbReference type="AlphaFoldDB" id="A0A517SFH1"/>
<dbReference type="KEGG" id="ccos:Pan44_29150"/>
<name>A0A517SFH1_9PLAN</name>
<dbReference type="EMBL" id="CP036271">
    <property type="protein sequence ID" value="QDT54876.1"/>
    <property type="molecule type" value="Genomic_DNA"/>
</dbReference>
<reference evidence="1 2" key="1">
    <citation type="submission" date="2019-02" db="EMBL/GenBank/DDBJ databases">
        <title>Deep-cultivation of Planctomycetes and their phenomic and genomic characterization uncovers novel biology.</title>
        <authorList>
            <person name="Wiegand S."/>
            <person name="Jogler M."/>
            <person name="Boedeker C."/>
            <person name="Pinto D."/>
            <person name="Vollmers J."/>
            <person name="Rivas-Marin E."/>
            <person name="Kohn T."/>
            <person name="Peeters S.H."/>
            <person name="Heuer A."/>
            <person name="Rast P."/>
            <person name="Oberbeckmann S."/>
            <person name="Bunk B."/>
            <person name="Jeske O."/>
            <person name="Meyerdierks A."/>
            <person name="Storesund J.E."/>
            <person name="Kallscheuer N."/>
            <person name="Luecker S."/>
            <person name="Lage O.M."/>
            <person name="Pohl T."/>
            <person name="Merkel B.J."/>
            <person name="Hornburger P."/>
            <person name="Mueller R.-W."/>
            <person name="Bruemmer F."/>
            <person name="Labrenz M."/>
            <person name="Spormann A.M."/>
            <person name="Op den Camp H."/>
            <person name="Overmann J."/>
            <person name="Amann R."/>
            <person name="Jetten M.S.M."/>
            <person name="Mascher T."/>
            <person name="Medema M.H."/>
            <person name="Devos D.P."/>
            <person name="Kaster A.-K."/>
            <person name="Ovreas L."/>
            <person name="Rohde M."/>
            <person name="Galperin M.Y."/>
            <person name="Jogler C."/>
        </authorList>
    </citation>
    <scope>NUCLEOTIDE SEQUENCE [LARGE SCALE GENOMIC DNA]</scope>
    <source>
        <strain evidence="1 2">Pan44</strain>
    </source>
</reference>
<evidence type="ECO:0000313" key="1">
    <source>
        <dbReference type="EMBL" id="QDT54876.1"/>
    </source>
</evidence>